<comment type="caution">
    <text evidence="1">The sequence shown here is derived from an EMBL/GenBank/DDBJ whole genome shotgun (WGS) entry which is preliminary data.</text>
</comment>
<dbReference type="EMBL" id="BAABRV010000001">
    <property type="protein sequence ID" value="GAA5532179.1"/>
    <property type="molecule type" value="Genomic_DNA"/>
</dbReference>
<gene>
    <name evidence="1" type="ORF">Dalu01_00559</name>
</gene>
<sequence length="89" mass="9780">MASRGTNRDQVLGQVVFRCMGGVRVQVTQMPGRARVQFAGRSLVLNLANGADNVQYRNAQFAWVSNGKVSYMKNMRNGQLTVSGCTQVK</sequence>
<dbReference type="Proteomes" id="UP001404956">
    <property type="component" value="Unassembled WGS sequence"/>
</dbReference>
<dbReference type="Gene3D" id="2.40.128.200">
    <property type="match status" value="1"/>
</dbReference>
<protein>
    <recommendedName>
        <fullName evidence="3">C-type lysozyme inhibitor domain-containing protein</fullName>
    </recommendedName>
</protein>
<evidence type="ECO:0000313" key="2">
    <source>
        <dbReference type="Proteomes" id="UP001404956"/>
    </source>
</evidence>
<keyword evidence="2" id="KW-1185">Reference proteome</keyword>
<evidence type="ECO:0000313" key="1">
    <source>
        <dbReference type="EMBL" id="GAA5532179.1"/>
    </source>
</evidence>
<dbReference type="InterPro" id="IPR036328">
    <property type="entry name" value="MliC_sf"/>
</dbReference>
<name>A0ABP9X9W9_9DEIO</name>
<reference evidence="1 2" key="1">
    <citation type="submission" date="2024-02" db="EMBL/GenBank/DDBJ databases">
        <title>Deinococcus aluminii NBRC 112889.</title>
        <authorList>
            <person name="Ichikawa N."/>
            <person name="Katano-Makiyama Y."/>
            <person name="Hidaka K."/>
        </authorList>
    </citation>
    <scope>NUCLEOTIDE SEQUENCE [LARGE SCALE GENOMIC DNA]</scope>
    <source>
        <strain evidence="1 2">NBRC 112889</strain>
    </source>
</reference>
<proteinExistence type="predicted"/>
<organism evidence="1 2">
    <name type="scientific">Deinococcus aluminii</name>
    <dbReference type="NCBI Taxonomy" id="1656885"/>
    <lineage>
        <taxon>Bacteria</taxon>
        <taxon>Thermotogati</taxon>
        <taxon>Deinococcota</taxon>
        <taxon>Deinococci</taxon>
        <taxon>Deinococcales</taxon>
        <taxon>Deinococcaceae</taxon>
        <taxon>Deinococcus</taxon>
    </lineage>
</organism>
<evidence type="ECO:0008006" key="3">
    <source>
        <dbReference type="Google" id="ProtNLM"/>
    </source>
</evidence>
<accession>A0ABP9X9W9</accession>